<dbReference type="InterPro" id="IPR019133">
    <property type="entry name" value="MIC60"/>
</dbReference>
<dbReference type="EMBL" id="LADJ01020156">
    <property type="protein sequence ID" value="KPJ21076.1"/>
    <property type="molecule type" value="Genomic_DNA"/>
</dbReference>
<evidence type="ECO:0000256" key="7">
    <source>
        <dbReference type="RuleBase" id="RU363000"/>
    </source>
</evidence>
<proteinExistence type="inferred from homology"/>
<keyword evidence="6" id="KW-0472">Membrane</keyword>
<evidence type="ECO:0000256" key="5">
    <source>
        <dbReference type="ARBA" id="ARBA00023128"/>
    </source>
</evidence>
<comment type="subcellular location">
    <subcellularLocation>
        <location evidence="7">Mitochondrion inner membrane</location>
        <topology evidence="7">Single-pass membrane protein</topology>
    </subcellularLocation>
</comment>
<dbReference type="STRING" id="76193.A0A0N1IJI5"/>
<dbReference type="GO" id="GO:0005743">
    <property type="term" value="C:mitochondrial inner membrane"/>
    <property type="evidence" value="ECO:0007669"/>
    <property type="project" value="UniProtKB-SubCell"/>
</dbReference>
<dbReference type="Pfam" id="PF09731">
    <property type="entry name" value="Mitofilin"/>
    <property type="match status" value="1"/>
</dbReference>
<evidence type="ECO:0000256" key="1">
    <source>
        <dbReference type="ARBA" id="ARBA00010877"/>
    </source>
</evidence>
<sequence>MLFPGVDLSSRKLELHGDTDLLLMYTLKKVQYLQNAIAELQTVRELKINRAIECHDEKAIIDAKVEETIKRESLHKELEFQKRSLAIQAEANRRMKEQLKKQFEIQQEVLQDKLKAKDKEVLSKFNKAVSEEVEKERVVFKKDMAAMAGKLMAIEQTLKSKIILYTL</sequence>
<keyword evidence="4" id="KW-1133">Transmembrane helix</keyword>
<comment type="similarity">
    <text evidence="1 7">Belongs to the MICOS complex subunit Mic60 family.</text>
</comment>
<keyword evidence="3 7" id="KW-0999">Mitochondrion inner membrane</keyword>
<organism evidence="8 9">
    <name type="scientific">Papilio machaon</name>
    <name type="common">Old World swallowtail butterfly</name>
    <dbReference type="NCBI Taxonomy" id="76193"/>
    <lineage>
        <taxon>Eukaryota</taxon>
        <taxon>Metazoa</taxon>
        <taxon>Ecdysozoa</taxon>
        <taxon>Arthropoda</taxon>
        <taxon>Hexapoda</taxon>
        <taxon>Insecta</taxon>
        <taxon>Pterygota</taxon>
        <taxon>Neoptera</taxon>
        <taxon>Endopterygota</taxon>
        <taxon>Lepidoptera</taxon>
        <taxon>Glossata</taxon>
        <taxon>Ditrysia</taxon>
        <taxon>Papilionoidea</taxon>
        <taxon>Papilionidae</taxon>
        <taxon>Papilioninae</taxon>
        <taxon>Papilio</taxon>
    </lineage>
</organism>
<evidence type="ECO:0000256" key="4">
    <source>
        <dbReference type="ARBA" id="ARBA00022989"/>
    </source>
</evidence>
<keyword evidence="5 7" id="KW-0496">Mitochondrion</keyword>
<dbReference type="AlphaFoldDB" id="A0A0N1IJI5"/>
<gene>
    <name evidence="8" type="ORF">RR48_00565</name>
</gene>
<evidence type="ECO:0000256" key="2">
    <source>
        <dbReference type="ARBA" id="ARBA00022692"/>
    </source>
</evidence>
<name>A0A0N1IJI5_PAPMA</name>
<dbReference type="Proteomes" id="UP000053240">
    <property type="component" value="Unassembled WGS sequence"/>
</dbReference>
<dbReference type="InParanoid" id="A0A0N1IJI5"/>
<comment type="caution">
    <text evidence="8">The sequence shown here is derived from an EMBL/GenBank/DDBJ whole genome shotgun (WGS) entry which is preliminary data.</text>
</comment>
<accession>A0A0N1IJI5</accession>
<evidence type="ECO:0000313" key="9">
    <source>
        <dbReference type="Proteomes" id="UP000053240"/>
    </source>
</evidence>
<reference evidence="8 9" key="1">
    <citation type="journal article" date="2015" name="Nat. Commun.">
        <title>Outbred genome sequencing and CRISPR/Cas9 gene editing in butterflies.</title>
        <authorList>
            <person name="Li X."/>
            <person name="Fan D."/>
            <person name="Zhang W."/>
            <person name="Liu G."/>
            <person name="Zhang L."/>
            <person name="Zhao L."/>
            <person name="Fang X."/>
            <person name="Chen L."/>
            <person name="Dong Y."/>
            <person name="Chen Y."/>
            <person name="Ding Y."/>
            <person name="Zhao R."/>
            <person name="Feng M."/>
            <person name="Zhu Y."/>
            <person name="Feng Y."/>
            <person name="Jiang X."/>
            <person name="Zhu D."/>
            <person name="Xiang H."/>
            <person name="Feng X."/>
            <person name="Li S."/>
            <person name="Wang J."/>
            <person name="Zhang G."/>
            <person name="Kronforst M.R."/>
            <person name="Wang W."/>
        </authorList>
    </citation>
    <scope>NUCLEOTIDE SEQUENCE [LARGE SCALE GENOMIC DNA]</scope>
    <source>
        <strain evidence="8">Ya'a_city_454_Pm</strain>
        <tissue evidence="8">Whole body</tissue>
    </source>
</reference>
<evidence type="ECO:0000256" key="3">
    <source>
        <dbReference type="ARBA" id="ARBA00022792"/>
    </source>
</evidence>
<keyword evidence="2 7" id="KW-0812">Transmembrane</keyword>
<keyword evidence="9" id="KW-1185">Reference proteome</keyword>
<comment type="function">
    <text evidence="7">Component of the MICOS complex, a large protein complex of the mitochondrial inner membrane that plays crucial roles in the maintenance of crista junctions, inner membrane architecture, and formation of contact sites to the outer membrane.</text>
</comment>
<evidence type="ECO:0000256" key="6">
    <source>
        <dbReference type="ARBA" id="ARBA00023136"/>
    </source>
</evidence>
<protein>
    <recommendedName>
        <fullName evidence="7">MICOS complex subunit MIC60</fullName>
    </recommendedName>
    <alternativeName>
        <fullName evidence="7">Mitofilin</fullName>
    </alternativeName>
</protein>
<evidence type="ECO:0000313" key="8">
    <source>
        <dbReference type="EMBL" id="KPJ21076.1"/>
    </source>
</evidence>
<comment type="subunit">
    <text evidence="7">Component of the mitochondrial contact site and cristae organizing system (MICOS) complex.</text>
</comment>